<accession>A0AA43S4W9</accession>
<proteinExistence type="predicted"/>
<dbReference type="GeneID" id="83596299"/>
<evidence type="ECO:0000259" key="1">
    <source>
        <dbReference type="Pfam" id="PF24043"/>
    </source>
</evidence>
<reference evidence="2" key="1">
    <citation type="submission" date="2023-04" db="EMBL/GenBank/DDBJ databases">
        <title>Genome Encyclopedia of Bacteria and Archaea VI: Functional Genomics of Type Strains.</title>
        <authorList>
            <person name="Whitman W."/>
        </authorList>
    </citation>
    <scope>NUCLEOTIDE SEQUENCE</scope>
    <source>
        <strain evidence="2">Enz.4-51</strain>
    </source>
</reference>
<dbReference type="InterPro" id="IPR055776">
    <property type="entry name" value="DUF7352"/>
</dbReference>
<evidence type="ECO:0000313" key="3">
    <source>
        <dbReference type="Proteomes" id="UP001161160"/>
    </source>
</evidence>
<dbReference type="Pfam" id="PF24043">
    <property type="entry name" value="DUF7352"/>
    <property type="match status" value="1"/>
</dbReference>
<comment type="caution">
    <text evidence="2">The sequence shown here is derived from an EMBL/GenBank/DDBJ whole genome shotgun (WGS) entry which is preliminary data.</text>
</comment>
<dbReference type="AlphaFoldDB" id="A0AA43S4W9"/>
<dbReference type="Proteomes" id="UP001161160">
    <property type="component" value="Unassembled WGS sequence"/>
</dbReference>
<keyword evidence="3" id="KW-1185">Reference proteome</keyword>
<dbReference type="EMBL" id="JARXYA010000001">
    <property type="protein sequence ID" value="MDH6502722.1"/>
    <property type="molecule type" value="Genomic_DNA"/>
</dbReference>
<sequence length="93" mass="10656">MKIIYKYPIEHVSNGSRNIIPIQKGAQILDIEYQGTQLTIWALVEKDAPLEDNEFVIFSTGHTDPLLDDPNLVYLASAQHHTHFLHVFKLEKS</sequence>
<feature type="domain" description="DUF7352" evidence="1">
    <location>
        <begin position="1"/>
        <end position="91"/>
    </location>
</feature>
<organism evidence="2 3">
    <name type="scientific">Polynucleobacter sphagniphilus</name>
    <dbReference type="NCBI Taxonomy" id="1743169"/>
    <lineage>
        <taxon>Bacteria</taxon>
        <taxon>Pseudomonadati</taxon>
        <taxon>Pseudomonadota</taxon>
        <taxon>Betaproteobacteria</taxon>
        <taxon>Burkholderiales</taxon>
        <taxon>Burkholderiaceae</taxon>
        <taxon>Polynucleobacter</taxon>
    </lineage>
</organism>
<gene>
    <name evidence="2" type="ORF">M2127_000005</name>
</gene>
<evidence type="ECO:0000313" key="2">
    <source>
        <dbReference type="EMBL" id="MDH6502722.1"/>
    </source>
</evidence>
<protein>
    <recommendedName>
        <fullName evidence="1">DUF7352 domain-containing protein</fullName>
    </recommendedName>
</protein>
<name>A0AA43S4W9_9BURK</name>
<dbReference type="RefSeq" id="WP_076024447.1">
    <property type="nucleotide sequence ID" value="NZ_JAQFIK010000003.1"/>
</dbReference>